<proteinExistence type="inferred from homology"/>
<feature type="transmembrane region" description="Helical" evidence="8">
    <location>
        <begin position="270"/>
        <end position="289"/>
    </location>
</feature>
<dbReference type="PROSITE" id="PS50928">
    <property type="entry name" value="ABC_TM1"/>
    <property type="match status" value="2"/>
</dbReference>
<evidence type="ECO:0000256" key="8">
    <source>
        <dbReference type="RuleBase" id="RU363032"/>
    </source>
</evidence>
<sequence length="580" mass="63988">MAQFADGTTDQANASFRPRSFGIDRSTLIQYALYAFTIVLVLGPISPIIYQSFVDRPLYDTGQQYTLDNYVRLLSSPVFLEAIWNTLVFALLSTLIGTSIGVIAAILIGRTNMPGRRFLSGLLLWPIFISHLVMAFGWFIVYGPAGYITLMIKSVLGVEPWNLYSLGGMSLIAGVSIAPLTFLYCSASTALSEATLEDAARTCGSGPFRTLWAVTLPLLLPAIFYSIILNFTGALEMLAIPLVFGEPAGINLFATLLYTQGFAAARPDYGIVSTAALFLIIVIFLLLTLQRRMLRNSRRFVTVGGKASRPRTVELGLFRWPAFLLLFAYAVIFIGVPLGILFLRASVSVLTPLAPFWHYFTSRHIVAAFSYESNIRAIVNTLVIAALGAAIGTFFVAMITVVVHRSQFRFHRSFEYVALLPRAIPGLVASMGFFYAMVIIPPMGWLRSTIWILMLAYIMRFIPLAFGALSPSLMQIGKELDSSARVIGADWWRTTRTIVLPLMKPAMFSSFALIFVFCLKEYTTAVFLFTPGNEVLGASLLLYWANGNMGMVAMLSTVQIILTMFFIYGARSLFGVKFGG</sequence>
<name>A0ABQ5ZNH5_9HYPH</name>
<evidence type="ECO:0000256" key="3">
    <source>
        <dbReference type="ARBA" id="ARBA00022475"/>
    </source>
</evidence>
<dbReference type="InterPro" id="IPR000515">
    <property type="entry name" value="MetI-like"/>
</dbReference>
<feature type="transmembrane region" description="Helical" evidence="8">
    <location>
        <begin position="450"/>
        <end position="469"/>
    </location>
</feature>
<feature type="transmembrane region" description="Helical" evidence="8">
    <location>
        <begin position="171"/>
        <end position="191"/>
    </location>
</feature>
<feature type="transmembrane region" description="Helical" evidence="8">
    <location>
        <begin position="317"/>
        <end position="343"/>
    </location>
</feature>
<dbReference type="Pfam" id="PF00528">
    <property type="entry name" value="BPD_transp_1"/>
    <property type="match status" value="2"/>
</dbReference>
<keyword evidence="2 8" id="KW-0813">Transport</keyword>
<keyword evidence="11" id="KW-1185">Reference proteome</keyword>
<dbReference type="RefSeq" id="WP_244767704.1">
    <property type="nucleotide sequence ID" value="NZ_BSOP01000042.1"/>
</dbReference>
<keyword evidence="5 8" id="KW-0812">Transmembrane</keyword>
<gene>
    <name evidence="10" type="ORF">GCM10007923_48560</name>
</gene>
<dbReference type="InterPro" id="IPR035906">
    <property type="entry name" value="MetI-like_sf"/>
</dbReference>
<dbReference type="PANTHER" id="PTHR43357:SF4">
    <property type="entry name" value="INNER MEMBRANE ABC TRANSPORTER PERMEASE PROTEIN YDCV"/>
    <property type="match status" value="1"/>
</dbReference>
<comment type="caution">
    <text evidence="10">The sequence shown here is derived from an EMBL/GenBank/DDBJ whole genome shotgun (WGS) entry which is preliminary data.</text>
</comment>
<feature type="transmembrane region" description="Helical" evidence="8">
    <location>
        <begin position="549"/>
        <end position="568"/>
    </location>
</feature>
<feature type="transmembrane region" description="Helical" evidence="8">
    <location>
        <begin position="506"/>
        <end position="529"/>
    </location>
</feature>
<evidence type="ECO:0000256" key="4">
    <source>
        <dbReference type="ARBA" id="ARBA00022519"/>
    </source>
</evidence>
<feature type="domain" description="ABC transmembrane type-1" evidence="9">
    <location>
        <begin position="378"/>
        <end position="570"/>
    </location>
</feature>
<evidence type="ECO:0000313" key="11">
    <source>
        <dbReference type="Proteomes" id="UP001156702"/>
    </source>
</evidence>
<comment type="similarity">
    <text evidence="8">Belongs to the binding-protein-dependent transport system permease family.</text>
</comment>
<dbReference type="SUPFAM" id="SSF161098">
    <property type="entry name" value="MetI-like"/>
    <property type="match status" value="2"/>
</dbReference>
<organism evidence="10 11">
    <name type="scientific">Shinella yambaruensis</name>
    <dbReference type="NCBI Taxonomy" id="415996"/>
    <lineage>
        <taxon>Bacteria</taxon>
        <taxon>Pseudomonadati</taxon>
        <taxon>Pseudomonadota</taxon>
        <taxon>Alphaproteobacteria</taxon>
        <taxon>Hyphomicrobiales</taxon>
        <taxon>Rhizobiaceae</taxon>
        <taxon>Shinella</taxon>
    </lineage>
</organism>
<keyword evidence="4" id="KW-0997">Cell inner membrane</keyword>
<accession>A0ABQ5ZNH5</accession>
<keyword evidence="6 8" id="KW-1133">Transmembrane helix</keyword>
<evidence type="ECO:0000256" key="6">
    <source>
        <dbReference type="ARBA" id="ARBA00022989"/>
    </source>
</evidence>
<feature type="transmembrane region" description="Helical" evidence="8">
    <location>
        <begin position="211"/>
        <end position="231"/>
    </location>
</feature>
<feature type="transmembrane region" description="Helical" evidence="8">
    <location>
        <begin position="28"/>
        <end position="50"/>
    </location>
</feature>
<evidence type="ECO:0000256" key="5">
    <source>
        <dbReference type="ARBA" id="ARBA00022692"/>
    </source>
</evidence>
<feature type="domain" description="ABC transmembrane type-1" evidence="9">
    <location>
        <begin position="83"/>
        <end position="290"/>
    </location>
</feature>
<keyword evidence="3" id="KW-1003">Cell membrane</keyword>
<reference evidence="11" key="1">
    <citation type="journal article" date="2019" name="Int. J. Syst. Evol. Microbiol.">
        <title>The Global Catalogue of Microorganisms (GCM) 10K type strain sequencing project: providing services to taxonomists for standard genome sequencing and annotation.</title>
        <authorList>
            <consortium name="The Broad Institute Genomics Platform"/>
            <consortium name="The Broad Institute Genome Sequencing Center for Infectious Disease"/>
            <person name="Wu L."/>
            <person name="Ma J."/>
        </authorList>
    </citation>
    <scope>NUCLEOTIDE SEQUENCE [LARGE SCALE GENOMIC DNA]</scope>
    <source>
        <strain evidence="11">NBRC 102122</strain>
    </source>
</reference>
<feature type="transmembrane region" description="Helical" evidence="8">
    <location>
        <begin position="82"/>
        <end position="109"/>
    </location>
</feature>
<dbReference type="PANTHER" id="PTHR43357">
    <property type="entry name" value="INNER MEMBRANE ABC TRANSPORTER PERMEASE PROTEIN YDCV"/>
    <property type="match status" value="1"/>
</dbReference>
<evidence type="ECO:0000256" key="7">
    <source>
        <dbReference type="ARBA" id="ARBA00023136"/>
    </source>
</evidence>
<dbReference type="Proteomes" id="UP001156702">
    <property type="component" value="Unassembled WGS sequence"/>
</dbReference>
<dbReference type="CDD" id="cd06261">
    <property type="entry name" value="TM_PBP2"/>
    <property type="match status" value="2"/>
</dbReference>
<dbReference type="EMBL" id="BSOP01000042">
    <property type="protein sequence ID" value="GLR53640.1"/>
    <property type="molecule type" value="Genomic_DNA"/>
</dbReference>
<evidence type="ECO:0000259" key="9">
    <source>
        <dbReference type="PROSITE" id="PS50928"/>
    </source>
</evidence>
<evidence type="ECO:0000256" key="1">
    <source>
        <dbReference type="ARBA" id="ARBA00004429"/>
    </source>
</evidence>
<comment type="subcellular location">
    <subcellularLocation>
        <location evidence="1">Cell inner membrane</location>
        <topology evidence="1">Multi-pass membrane protein</topology>
    </subcellularLocation>
    <subcellularLocation>
        <location evidence="8">Cell membrane</location>
        <topology evidence="8">Multi-pass membrane protein</topology>
    </subcellularLocation>
</comment>
<evidence type="ECO:0000256" key="2">
    <source>
        <dbReference type="ARBA" id="ARBA00022448"/>
    </source>
</evidence>
<feature type="transmembrane region" description="Helical" evidence="8">
    <location>
        <begin position="121"/>
        <end position="141"/>
    </location>
</feature>
<feature type="transmembrane region" description="Helical" evidence="8">
    <location>
        <begin position="424"/>
        <end position="444"/>
    </location>
</feature>
<evidence type="ECO:0000313" key="10">
    <source>
        <dbReference type="EMBL" id="GLR53640.1"/>
    </source>
</evidence>
<keyword evidence="7 8" id="KW-0472">Membrane</keyword>
<feature type="transmembrane region" description="Helical" evidence="8">
    <location>
        <begin position="377"/>
        <end position="403"/>
    </location>
</feature>
<dbReference type="Gene3D" id="1.10.3720.10">
    <property type="entry name" value="MetI-like"/>
    <property type="match status" value="2"/>
</dbReference>
<protein>
    <submittedName>
        <fullName evidence="10">Membrane protein</fullName>
    </submittedName>
</protein>